<protein>
    <submittedName>
        <fullName evidence="2">S41 family peptidase</fullName>
    </submittedName>
</protein>
<dbReference type="InterPro" id="IPR029045">
    <property type="entry name" value="ClpP/crotonase-like_dom_sf"/>
</dbReference>
<comment type="caution">
    <text evidence="2">The sequence shown here is derived from an EMBL/GenBank/DDBJ whole genome shotgun (WGS) entry which is preliminary data.</text>
</comment>
<reference evidence="3" key="1">
    <citation type="journal article" date="2019" name="Int. J. Syst. Evol. Microbiol.">
        <title>The Global Catalogue of Microorganisms (GCM) 10K type strain sequencing project: providing services to taxonomists for standard genome sequencing and annotation.</title>
        <authorList>
            <consortium name="The Broad Institute Genomics Platform"/>
            <consortium name="The Broad Institute Genome Sequencing Center for Infectious Disease"/>
            <person name="Wu L."/>
            <person name="Ma J."/>
        </authorList>
    </citation>
    <scope>NUCLEOTIDE SEQUENCE [LARGE SCALE GENOMIC DNA]</scope>
    <source>
        <strain evidence="3">DT43</strain>
    </source>
</reference>
<proteinExistence type="predicted"/>
<organism evidence="2 3">
    <name type="scientific">Streptococcus caledonicus</name>
    <dbReference type="NCBI Taxonomy" id="2614158"/>
    <lineage>
        <taxon>Bacteria</taxon>
        <taxon>Bacillati</taxon>
        <taxon>Bacillota</taxon>
        <taxon>Bacilli</taxon>
        <taxon>Lactobacillales</taxon>
        <taxon>Streptococcaceae</taxon>
        <taxon>Streptococcus</taxon>
    </lineage>
</organism>
<dbReference type="RefSeq" id="WP_232323219.1">
    <property type="nucleotide sequence ID" value="NZ_JBHSOJ010000023.1"/>
</dbReference>
<evidence type="ECO:0000313" key="2">
    <source>
        <dbReference type="EMBL" id="MFC5631715.1"/>
    </source>
</evidence>
<dbReference type="Gene3D" id="3.90.226.10">
    <property type="entry name" value="2-enoyl-CoA Hydratase, Chain A, domain 1"/>
    <property type="match status" value="1"/>
</dbReference>
<gene>
    <name evidence="2" type="ORF">ACFPQ3_09110</name>
</gene>
<evidence type="ECO:0000313" key="3">
    <source>
        <dbReference type="Proteomes" id="UP001596110"/>
    </source>
</evidence>
<sequence>MLDNETVYLKMENFSDEGAISALYQESKQAIENSINLIIDVRTNHGGSDSLYWPLFNYTLGLGEKVSDLPEDDVQQGLLYTERNVALRLEQFEKNLDSPDITEETKRLIDEFASLLRANRGKEYVTYDSNEDNDADFYDSYIGQEFPKRVVVLADVYCGSSGDSFVAMMKRMPKVTAMGRPKMGINDYSNCCVLPLDDYRFIFPTSRLLTIDKGQTDKGIEPDILISWTEEHLSRDVDLEKALLFLKEH</sequence>
<feature type="domain" description="Tail specific protease" evidence="1">
    <location>
        <begin position="7"/>
        <end position="225"/>
    </location>
</feature>
<accession>A0ABW0UFP5</accession>
<evidence type="ECO:0000259" key="1">
    <source>
        <dbReference type="Pfam" id="PF03572"/>
    </source>
</evidence>
<dbReference type="SUPFAM" id="SSF52096">
    <property type="entry name" value="ClpP/crotonase"/>
    <property type="match status" value="1"/>
</dbReference>
<dbReference type="EMBL" id="JBHSOJ010000023">
    <property type="protein sequence ID" value="MFC5631715.1"/>
    <property type="molecule type" value="Genomic_DNA"/>
</dbReference>
<name>A0ABW0UFP5_9STRE</name>
<dbReference type="InterPro" id="IPR005151">
    <property type="entry name" value="Tail-specific_protease"/>
</dbReference>
<dbReference type="Proteomes" id="UP001596110">
    <property type="component" value="Unassembled WGS sequence"/>
</dbReference>
<keyword evidence="3" id="KW-1185">Reference proteome</keyword>
<dbReference type="Pfam" id="PF03572">
    <property type="entry name" value="Peptidase_S41"/>
    <property type="match status" value="1"/>
</dbReference>